<dbReference type="PROSITE" id="PS00676">
    <property type="entry name" value="SIGMA54_INTERACT_2"/>
    <property type="match status" value="1"/>
</dbReference>
<dbReference type="SUPFAM" id="SSF52172">
    <property type="entry name" value="CheY-like"/>
    <property type="match status" value="1"/>
</dbReference>
<evidence type="ECO:0000256" key="5">
    <source>
        <dbReference type="ARBA" id="ARBA00023163"/>
    </source>
</evidence>
<evidence type="ECO:0000256" key="4">
    <source>
        <dbReference type="ARBA" id="ARBA00023125"/>
    </source>
</evidence>
<keyword evidence="1" id="KW-0547">Nucleotide-binding</keyword>
<dbReference type="GO" id="GO:0043565">
    <property type="term" value="F:sequence-specific DNA binding"/>
    <property type="evidence" value="ECO:0007669"/>
    <property type="project" value="InterPro"/>
</dbReference>
<accession>A0A7I9VGM8</accession>
<organism evidence="10 11">
    <name type="scientific">Anaeromyxobacter diazotrophicus</name>
    <dbReference type="NCBI Taxonomy" id="2590199"/>
    <lineage>
        <taxon>Bacteria</taxon>
        <taxon>Pseudomonadati</taxon>
        <taxon>Myxococcota</taxon>
        <taxon>Myxococcia</taxon>
        <taxon>Myxococcales</taxon>
        <taxon>Cystobacterineae</taxon>
        <taxon>Anaeromyxobacteraceae</taxon>
        <taxon>Anaeromyxobacter</taxon>
    </lineage>
</organism>
<dbReference type="EMBL" id="BJTG01000001">
    <property type="protein sequence ID" value="GEJ55290.1"/>
    <property type="molecule type" value="Genomic_DNA"/>
</dbReference>
<dbReference type="PANTHER" id="PTHR32071:SF117">
    <property type="entry name" value="PTS-DEPENDENT DIHYDROXYACETONE KINASE OPERON REGULATORY PROTEIN-RELATED"/>
    <property type="match status" value="1"/>
</dbReference>
<dbReference type="SUPFAM" id="SSF46689">
    <property type="entry name" value="Homeodomain-like"/>
    <property type="match status" value="1"/>
</dbReference>
<keyword evidence="3" id="KW-0805">Transcription regulation</keyword>
<feature type="domain" description="Sigma-54 factor interaction" evidence="8">
    <location>
        <begin position="183"/>
        <end position="412"/>
    </location>
</feature>
<evidence type="ECO:0000256" key="2">
    <source>
        <dbReference type="ARBA" id="ARBA00022840"/>
    </source>
</evidence>
<dbReference type="SUPFAM" id="SSF52540">
    <property type="entry name" value="P-loop containing nucleoside triphosphate hydrolases"/>
    <property type="match status" value="1"/>
</dbReference>
<evidence type="ECO:0000256" key="6">
    <source>
        <dbReference type="PROSITE-ProRule" id="PRU00169"/>
    </source>
</evidence>
<dbReference type="RefSeq" id="WP_176062103.1">
    <property type="nucleotide sequence ID" value="NZ_BJTG01000001.1"/>
</dbReference>
<evidence type="ECO:0000256" key="7">
    <source>
        <dbReference type="SAM" id="MobiDB-lite"/>
    </source>
</evidence>
<keyword evidence="4" id="KW-0238">DNA-binding</keyword>
<dbReference type="InterPro" id="IPR058031">
    <property type="entry name" value="AAA_lid_NorR"/>
</dbReference>
<dbReference type="Gene3D" id="3.40.50.300">
    <property type="entry name" value="P-loop containing nucleotide triphosphate hydrolases"/>
    <property type="match status" value="1"/>
</dbReference>
<dbReference type="SMART" id="SM00448">
    <property type="entry name" value="REC"/>
    <property type="match status" value="1"/>
</dbReference>
<evidence type="ECO:0000259" key="9">
    <source>
        <dbReference type="PROSITE" id="PS50110"/>
    </source>
</evidence>
<keyword evidence="6" id="KW-0597">Phosphoprotein</keyword>
<dbReference type="Pfam" id="PF02954">
    <property type="entry name" value="HTH_8"/>
    <property type="match status" value="1"/>
</dbReference>
<dbReference type="InterPro" id="IPR002197">
    <property type="entry name" value="HTH_Fis"/>
</dbReference>
<dbReference type="Gene3D" id="3.40.50.2300">
    <property type="match status" value="1"/>
</dbReference>
<name>A0A7I9VGM8_9BACT</name>
<feature type="modified residue" description="4-aspartylphosphate" evidence="6">
    <location>
        <position position="73"/>
    </location>
</feature>
<dbReference type="PROSITE" id="PS50045">
    <property type="entry name" value="SIGMA54_INTERACT_4"/>
    <property type="match status" value="1"/>
</dbReference>
<dbReference type="GO" id="GO:0006355">
    <property type="term" value="P:regulation of DNA-templated transcription"/>
    <property type="evidence" value="ECO:0007669"/>
    <property type="project" value="InterPro"/>
</dbReference>
<dbReference type="CDD" id="cd17596">
    <property type="entry name" value="REC_HupR"/>
    <property type="match status" value="1"/>
</dbReference>
<dbReference type="InterPro" id="IPR011006">
    <property type="entry name" value="CheY-like_superfamily"/>
</dbReference>
<feature type="domain" description="Response regulatory" evidence="9">
    <location>
        <begin position="25"/>
        <end position="139"/>
    </location>
</feature>
<keyword evidence="11" id="KW-1185">Reference proteome</keyword>
<proteinExistence type="predicted"/>
<dbReference type="Gene3D" id="1.10.10.60">
    <property type="entry name" value="Homeodomain-like"/>
    <property type="match status" value="1"/>
</dbReference>
<dbReference type="Pfam" id="PF00072">
    <property type="entry name" value="Response_reg"/>
    <property type="match status" value="1"/>
</dbReference>
<dbReference type="PROSITE" id="PS00675">
    <property type="entry name" value="SIGMA54_INTERACT_1"/>
    <property type="match status" value="1"/>
</dbReference>
<dbReference type="InterPro" id="IPR009057">
    <property type="entry name" value="Homeodomain-like_sf"/>
</dbReference>
<keyword evidence="5" id="KW-0804">Transcription</keyword>
<keyword evidence="2" id="KW-0067">ATP-binding</keyword>
<keyword evidence="10" id="KW-0371">Homeobox</keyword>
<feature type="region of interest" description="Disordered" evidence="7">
    <location>
        <begin position="1"/>
        <end position="21"/>
    </location>
</feature>
<dbReference type="PRINTS" id="PR01590">
    <property type="entry name" value="HTHFIS"/>
</dbReference>
<dbReference type="InterPro" id="IPR027417">
    <property type="entry name" value="P-loop_NTPase"/>
</dbReference>
<dbReference type="GO" id="GO:0005524">
    <property type="term" value="F:ATP binding"/>
    <property type="evidence" value="ECO:0007669"/>
    <property type="project" value="UniProtKB-KW"/>
</dbReference>
<dbReference type="SMART" id="SM00382">
    <property type="entry name" value="AAA"/>
    <property type="match status" value="1"/>
</dbReference>
<sequence length="499" mass="55962">MEAVSALTSVPDDRSSAPARPRAQSVLVVDDEVRSLEALTRTLEEEFTVFTASTAEEALEVLRREFVTIILCDQRMPGMPGVAFLKKVRAEWPDPIRIVISGYTDAEDIIAGVNEAGIWQYLLKPWHPEQLLLTLRSAVEVYRLQREHQRLSLELRDAPVVLKQQVEAKRAQARQRFAADAIVRAPDSPLERVCELVERIAPHDLSVLITGESGTGKELVARALHYGSGRGARPFVIENCGALPDELLESELFGHKRGAFTGAYEDRLGLFQEADGGTIFLDEIGDTSAAFQVKLLRALQEGEIRPVGSSRTLSVDVRVVAATNRDLDEDVRTGRFREDLYYRIATVTLPLPPLRDRPMDIEPLARSILERSRAQLRLPVEGFTPEAMACLKRYRWPGNGRELQNEVQRMLALADGPWLGAELLSPRVLHAAAEGQERDLSLLAGLDGTLKERIEQLEARILRETLLRHRWNKTRAAQELGLSRVGLRSKLARYQLERS</sequence>
<dbReference type="PANTHER" id="PTHR32071">
    <property type="entry name" value="TRANSCRIPTIONAL REGULATORY PROTEIN"/>
    <property type="match status" value="1"/>
</dbReference>
<evidence type="ECO:0000313" key="10">
    <source>
        <dbReference type="EMBL" id="GEJ55290.1"/>
    </source>
</evidence>
<evidence type="ECO:0000256" key="1">
    <source>
        <dbReference type="ARBA" id="ARBA00022741"/>
    </source>
</evidence>
<dbReference type="Pfam" id="PF25601">
    <property type="entry name" value="AAA_lid_14"/>
    <property type="match status" value="1"/>
</dbReference>
<protein>
    <submittedName>
        <fullName evidence="10">Hydrogenase transcriptional regulatory protein HoxA</fullName>
    </submittedName>
</protein>
<comment type="caution">
    <text evidence="10">The sequence shown here is derived from an EMBL/GenBank/DDBJ whole genome shotgun (WGS) entry which is preliminary data.</text>
</comment>
<dbReference type="Proteomes" id="UP000503640">
    <property type="component" value="Unassembled WGS sequence"/>
</dbReference>
<dbReference type="PROSITE" id="PS50110">
    <property type="entry name" value="RESPONSE_REGULATORY"/>
    <property type="match status" value="1"/>
</dbReference>
<dbReference type="InterPro" id="IPR001789">
    <property type="entry name" value="Sig_transdc_resp-reg_receiver"/>
</dbReference>
<dbReference type="InterPro" id="IPR003593">
    <property type="entry name" value="AAA+_ATPase"/>
</dbReference>
<gene>
    <name evidence="10" type="primary">hoxA</name>
    <name evidence="10" type="ORF">AMYX_00310</name>
</gene>
<dbReference type="InterPro" id="IPR025943">
    <property type="entry name" value="Sigma_54_int_dom_ATP-bd_2"/>
</dbReference>
<reference evidence="11" key="1">
    <citation type="journal article" date="2020" name="Appl. Environ. Microbiol.">
        <title>Diazotrophic Anaeromyxobacter Isolates from Soils.</title>
        <authorList>
            <person name="Masuda Y."/>
            <person name="Yamanaka H."/>
            <person name="Xu Z.X."/>
            <person name="Shiratori Y."/>
            <person name="Aono T."/>
            <person name="Amachi S."/>
            <person name="Senoo K."/>
            <person name="Itoh H."/>
        </authorList>
    </citation>
    <scope>NUCLEOTIDE SEQUENCE [LARGE SCALE GENOMIC DNA]</scope>
    <source>
        <strain evidence="11">R267</strain>
    </source>
</reference>
<dbReference type="Pfam" id="PF00158">
    <property type="entry name" value="Sigma54_activat"/>
    <property type="match status" value="1"/>
</dbReference>
<dbReference type="FunFam" id="3.40.50.300:FF:000006">
    <property type="entry name" value="DNA-binding transcriptional regulator NtrC"/>
    <property type="match status" value="1"/>
</dbReference>
<dbReference type="Gene3D" id="1.10.8.60">
    <property type="match status" value="1"/>
</dbReference>
<dbReference type="InterPro" id="IPR025662">
    <property type="entry name" value="Sigma_54_int_dom_ATP-bd_1"/>
</dbReference>
<dbReference type="CDD" id="cd00009">
    <property type="entry name" value="AAA"/>
    <property type="match status" value="1"/>
</dbReference>
<evidence type="ECO:0000259" key="8">
    <source>
        <dbReference type="PROSITE" id="PS50045"/>
    </source>
</evidence>
<evidence type="ECO:0000256" key="3">
    <source>
        <dbReference type="ARBA" id="ARBA00023015"/>
    </source>
</evidence>
<dbReference type="GO" id="GO:0000160">
    <property type="term" value="P:phosphorelay signal transduction system"/>
    <property type="evidence" value="ECO:0007669"/>
    <property type="project" value="InterPro"/>
</dbReference>
<dbReference type="InterPro" id="IPR002078">
    <property type="entry name" value="Sigma_54_int"/>
</dbReference>
<evidence type="ECO:0000313" key="11">
    <source>
        <dbReference type="Proteomes" id="UP000503640"/>
    </source>
</evidence>
<dbReference type="AlphaFoldDB" id="A0A7I9VGM8"/>